<evidence type="ECO:0000256" key="3">
    <source>
        <dbReference type="ARBA" id="ARBA00022475"/>
    </source>
</evidence>
<evidence type="ECO:0000256" key="1">
    <source>
        <dbReference type="ARBA" id="ARBA00004651"/>
    </source>
</evidence>
<keyword evidence="5 7" id="KW-1133">Transmembrane helix</keyword>
<dbReference type="InterPro" id="IPR036259">
    <property type="entry name" value="MFS_trans_sf"/>
</dbReference>
<evidence type="ECO:0000256" key="7">
    <source>
        <dbReference type="SAM" id="Phobius"/>
    </source>
</evidence>
<feature type="transmembrane region" description="Helical" evidence="7">
    <location>
        <begin position="20"/>
        <end position="43"/>
    </location>
</feature>
<accession>A0ABR0E1B5</accession>
<dbReference type="PANTHER" id="PTHR23502">
    <property type="entry name" value="MAJOR FACILITATOR SUPERFAMILY"/>
    <property type="match status" value="1"/>
</dbReference>
<feature type="transmembrane region" description="Helical" evidence="7">
    <location>
        <begin position="210"/>
        <end position="229"/>
    </location>
</feature>
<comment type="caution">
    <text evidence="8">The sequence shown here is derived from an EMBL/GenBank/DDBJ whole genome shotgun (WGS) entry which is preliminary data.</text>
</comment>
<dbReference type="PANTHER" id="PTHR23502:SF135">
    <property type="entry name" value="MAJOR FACILITATOR SUPERFAMILY (MFS) PROFILE DOMAIN-CONTAINING PROTEIN-RELATED"/>
    <property type="match status" value="1"/>
</dbReference>
<feature type="transmembrane region" description="Helical" evidence="7">
    <location>
        <begin position="305"/>
        <end position="329"/>
    </location>
</feature>
<feature type="transmembrane region" description="Helical" evidence="7">
    <location>
        <begin position="171"/>
        <end position="190"/>
    </location>
</feature>
<comment type="subcellular location">
    <subcellularLocation>
        <location evidence="1">Cell membrane</location>
        <topology evidence="1">Multi-pass membrane protein</topology>
    </subcellularLocation>
</comment>
<feature type="transmembrane region" description="Helical" evidence="7">
    <location>
        <begin position="250"/>
        <end position="268"/>
    </location>
</feature>
<feature type="transmembrane region" description="Helical" evidence="7">
    <location>
        <begin position="274"/>
        <end position="293"/>
    </location>
</feature>
<dbReference type="Gene3D" id="1.20.1720.10">
    <property type="entry name" value="Multidrug resistance protein D"/>
    <property type="match status" value="1"/>
</dbReference>
<evidence type="ECO:0000256" key="5">
    <source>
        <dbReference type="ARBA" id="ARBA00022989"/>
    </source>
</evidence>
<dbReference type="SUPFAM" id="SSF103473">
    <property type="entry name" value="MFS general substrate transporter"/>
    <property type="match status" value="1"/>
</dbReference>
<keyword evidence="4 7" id="KW-0812">Transmembrane</keyword>
<comment type="similarity">
    <text evidence="2">Belongs to the major facilitator superfamily.</text>
</comment>
<dbReference type="EMBL" id="JAXOVC010000012">
    <property type="protein sequence ID" value="KAK4495199.1"/>
    <property type="molecule type" value="Genomic_DNA"/>
</dbReference>
<dbReference type="Proteomes" id="UP001305779">
    <property type="component" value="Unassembled WGS sequence"/>
</dbReference>
<dbReference type="InterPro" id="IPR011701">
    <property type="entry name" value="MFS"/>
</dbReference>
<evidence type="ECO:0000313" key="9">
    <source>
        <dbReference type="Proteomes" id="UP001305779"/>
    </source>
</evidence>
<evidence type="ECO:0000256" key="2">
    <source>
        <dbReference type="ARBA" id="ARBA00008335"/>
    </source>
</evidence>
<dbReference type="Pfam" id="PF07690">
    <property type="entry name" value="MFS_1"/>
    <property type="match status" value="1"/>
</dbReference>
<evidence type="ECO:0000256" key="4">
    <source>
        <dbReference type="ARBA" id="ARBA00022692"/>
    </source>
</evidence>
<sequence>MFAPGAALLAEEFGITSSTLVSLTVSIYLAGFAVGPMLIAPLSELYGRLIIYHTSSVFYIGFIIGCALSRGTGMFLAFRFLAGCAASGPTAVGGGTVADVVPPAQRVNFALSIIFLRETNAGVLLGRKASRLRKETGNLTLASKLHRGLTPRQLFLRAIVRPTKLLTMSPIVLLLSLLNAFVFSLLFILFTTFPTVFEEQYHFSVGTSGLSYLGVGLGMGSSLATFALLSDKLQRALGDSAKPEERLKPMMWLMPLVPVGIFWYGWAAEARTHWIAPILGTFVFAYGVLWVLMPSQLYLVEAFGAEAAASALAANIILRLLFAAFIPLAGPSLYANLGLGWGNSVLGFIGVAFLPVPFFFYRYGGRLRERFAVHL</sequence>
<proteinExistence type="inferred from homology"/>
<evidence type="ECO:0000313" key="8">
    <source>
        <dbReference type="EMBL" id="KAK4495199.1"/>
    </source>
</evidence>
<evidence type="ECO:0008006" key="10">
    <source>
        <dbReference type="Google" id="ProtNLM"/>
    </source>
</evidence>
<reference evidence="8 9" key="1">
    <citation type="journal article" date="2023" name="G3 (Bethesda)">
        <title>A chromosome-level genome assembly of Zasmidium syzygii isolated from banana leaves.</title>
        <authorList>
            <person name="van Westerhoven A.C."/>
            <person name="Mehrabi R."/>
            <person name="Talebi R."/>
            <person name="Steentjes M.B.F."/>
            <person name="Corcolon B."/>
            <person name="Chong P.A."/>
            <person name="Kema G.H.J."/>
            <person name="Seidl M.F."/>
        </authorList>
    </citation>
    <scope>NUCLEOTIDE SEQUENCE [LARGE SCALE GENOMIC DNA]</scope>
    <source>
        <strain evidence="8 9">P124</strain>
    </source>
</reference>
<gene>
    <name evidence="8" type="ORF">PRZ48_013526</name>
</gene>
<keyword evidence="3" id="KW-1003">Cell membrane</keyword>
<feature type="transmembrane region" description="Helical" evidence="7">
    <location>
        <begin position="341"/>
        <end position="361"/>
    </location>
</feature>
<keyword evidence="9" id="KW-1185">Reference proteome</keyword>
<dbReference type="Gene3D" id="1.20.1250.20">
    <property type="entry name" value="MFS general substrate transporter like domains"/>
    <property type="match status" value="1"/>
</dbReference>
<feature type="transmembrane region" description="Helical" evidence="7">
    <location>
        <begin position="49"/>
        <end position="69"/>
    </location>
</feature>
<protein>
    <recommendedName>
        <fullName evidence="10">Major facilitator superfamily (MFS) profile domain-containing protein</fullName>
    </recommendedName>
</protein>
<evidence type="ECO:0000256" key="6">
    <source>
        <dbReference type="ARBA" id="ARBA00023136"/>
    </source>
</evidence>
<organism evidence="8 9">
    <name type="scientific">Zasmidium cellare</name>
    <name type="common">Wine cellar mold</name>
    <name type="synonym">Racodium cellare</name>
    <dbReference type="NCBI Taxonomy" id="395010"/>
    <lineage>
        <taxon>Eukaryota</taxon>
        <taxon>Fungi</taxon>
        <taxon>Dikarya</taxon>
        <taxon>Ascomycota</taxon>
        <taxon>Pezizomycotina</taxon>
        <taxon>Dothideomycetes</taxon>
        <taxon>Dothideomycetidae</taxon>
        <taxon>Mycosphaerellales</taxon>
        <taxon>Mycosphaerellaceae</taxon>
        <taxon>Zasmidium</taxon>
    </lineage>
</organism>
<keyword evidence="6 7" id="KW-0472">Membrane</keyword>
<name>A0ABR0E1B5_ZASCE</name>